<protein>
    <recommendedName>
        <fullName evidence="2">GED domain-containing protein</fullName>
    </recommendedName>
</protein>
<name>A0AAN6RNB4_9PEZI</name>
<evidence type="ECO:0000313" key="4">
    <source>
        <dbReference type="Proteomes" id="UP001303889"/>
    </source>
</evidence>
<dbReference type="InterPro" id="IPR020850">
    <property type="entry name" value="GED_dom"/>
</dbReference>
<evidence type="ECO:0000313" key="3">
    <source>
        <dbReference type="EMBL" id="KAK3896433.1"/>
    </source>
</evidence>
<gene>
    <name evidence="3" type="ORF">C8A05DRAFT_20590</name>
</gene>
<reference evidence="3" key="1">
    <citation type="journal article" date="2023" name="Mol. Phylogenet. Evol.">
        <title>Genome-scale phylogeny and comparative genomics of the fungal order Sordariales.</title>
        <authorList>
            <person name="Hensen N."/>
            <person name="Bonometti L."/>
            <person name="Westerberg I."/>
            <person name="Brannstrom I.O."/>
            <person name="Guillou S."/>
            <person name="Cros-Aarteil S."/>
            <person name="Calhoun S."/>
            <person name="Haridas S."/>
            <person name="Kuo A."/>
            <person name="Mondo S."/>
            <person name="Pangilinan J."/>
            <person name="Riley R."/>
            <person name="LaButti K."/>
            <person name="Andreopoulos B."/>
            <person name="Lipzen A."/>
            <person name="Chen C."/>
            <person name="Yan M."/>
            <person name="Daum C."/>
            <person name="Ng V."/>
            <person name="Clum A."/>
            <person name="Steindorff A."/>
            <person name="Ohm R.A."/>
            <person name="Martin F."/>
            <person name="Silar P."/>
            <person name="Natvig D.O."/>
            <person name="Lalanne C."/>
            <person name="Gautier V."/>
            <person name="Ament-Velasquez S.L."/>
            <person name="Kruys A."/>
            <person name="Hutchinson M.I."/>
            <person name="Powell A.J."/>
            <person name="Barry K."/>
            <person name="Miller A.N."/>
            <person name="Grigoriev I.V."/>
            <person name="Debuchy R."/>
            <person name="Gladieux P."/>
            <person name="Hiltunen Thoren M."/>
            <person name="Johannesson H."/>
        </authorList>
    </citation>
    <scope>NUCLEOTIDE SEQUENCE</scope>
    <source>
        <strain evidence="3">CBS 103.79</strain>
    </source>
</reference>
<dbReference type="AlphaFoldDB" id="A0AAN6RNB4"/>
<comment type="caution">
    <text evidence="3">The sequence shown here is derived from an EMBL/GenBank/DDBJ whole genome shotgun (WGS) entry which is preliminary data.</text>
</comment>
<dbReference type="PROSITE" id="PS51388">
    <property type="entry name" value="GED"/>
    <property type="match status" value="1"/>
</dbReference>
<feature type="non-terminal residue" evidence="3">
    <location>
        <position position="1"/>
    </location>
</feature>
<proteinExistence type="predicted"/>
<organism evidence="3 4">
    <name type="scientific">Staphylotrichum tortipilum</name>
    <dbReference type="NCBI Taxonomy" id="2831512"/>
    <lineage>
        <taxon>Eukaryota</taxon>
        <taxon>Fungi</taxon>
        <taxon>Dikarya</taxon>
        <taxon>Ascomycota</taxon>
        <taxon>Pezizomycotina</taxon>
        <taxon>Sordariomycetes</taxon>
        <taxon>Sordariomycetidae</taxon>
        <taxon>Sordariales</taxon>
        <taxon>Chaetomiaceae</taxon>
        <taxon>Staphylotrichum</taxon>
    </lineage>
</organism>
<sequence length="340" mass="38939">LRSLNRAFGFIMANRSGRYRIVPDASDSDAGADGDSEEEECPEYLREVVEEYGIQYPEVKTNSEVVAELQHLASLNQGLEFPGEANSDLARQLFKDQATPWHDIAWRHIELTLAASQEFAEGAFYHITGVDDSTSGAIVNDCVEPFFEAKREKLRDKLEELLHPYANGCGIPPEDEFRKIMRGIRLRRLARQIQERLENRPEGTQRLDIENMLRDLDVAEVDSFGSAKVLEMMEAFYDASLSTFTDNVINLAVERCLVYPLPALFTSENVHQMTVEKLEELAAESPDVRTQRDDLEKEIRILKEGLRRCQRHRPHLRGRLSYSDRSFFAILTLPHQRLSP</sequence>
<dbReference type="EMBL" id="MU856657">
    <property type="protein sequence ID" value="KAK3896433.1"/>
    <property type="molecule type" value="Genomic_DNA"/>
</dbReference>
<dbReference type="Proteomes" id="UP001303889">
    <property type="component" value="Unassembled WGS sequence"/>
</dbReference>
<keyword evidence="1" id="KW-0175">Coiled coil</keyword>
<keyword evidence="4" id="KW-1185">Reference proteome</keyword>
<feature type="domain" description="GED" evidence="2">
    <location>
        <begin position="226"/>
        <end position="317"/>
    </location>
</feature>
<feature type="coiled-coil region" evidence="1">
    <location>
        <begin position="278"/>
        <end position="312"/>
    </location>
</feature>
<accession>A0AAN6RNB4</accession>
<evidence type="ECO:0000256" key="1">
    <source>
        <dbReference type="SAM" id="Coils"/>
    </source>
</evidence>
<evidence type="ECO:0000259" key="2">
    <source>
        <dbReference type="PROSITE" id="PS51388"/>
    </source>
</evidence>
<reference evidence="3" key="2">
    <citation type="submission" date="2023-05" db="EMBL/GenBank/DDBJ databases">
        <authorList>
            <consortium name="Lawrence Berkeley National Laboratory"/>
            <person name="Steindorff A."/>
            <person name="Hensen N."/>
            <person name="Bonometti L."/>
            <person name="Westerberg I."/>
            <person name="Brannstrom I.O."/>
            <person name="Guillou S."/>
            <person name="Cros-Aarteil S."/>
            <person name="Calhoun S."/>
            <person name="Haridas S."/>
            <person name="Kuo A."/>
            <person name="Mondo S."/>
            <person name="Pangilinan J."/>
            <person name="Riley R."/>
            <person name="Labutti K."/>
            <person name="Andreopoulos B."/>
            <person name="Lipzen A."/>
            <person name="Chen C."/>
            <person name="Yanf M."/>
            <person name="Daum C."/>
            <person name="Ng V."/>
            <person name="Clum A."/>
            <person name="Ohm R."/>
            <person name="Martin F."/>
            <person name="Silar P."/>
            <person name="Natvig D."/>
            <person name="Lalanne C."/>
            <person name="Gautier V."/>
            <person name="Ament-Velasquez S.L."/>
            <person name="Kruys A."/>
            <person name="Hutchinson M.I."/>
            <person name="Powell A.J."/>
            <person name="Barry K."/>
            <person name="Miller A.N."/>
            <person name="Grigoriev I.V."/>
            <person name="Debuchy R."/>
            <person name="Gladieux P."/>
            <person name="Thoren M.H."/>
            <person name="Johannesson H."/>
        </authorList>
    </citation>
    <scope>NUCLEOTIDE SEQUENCE</scope>
    <source>
        <strain evidence="3">CBS 103.79</strain>
    </source>
</reference>